<gene>
    <name evidence="2" type="ORF">GA0070620_2536</name>
</gene>
<evidence type="ECO:0000313" key="2">
    <source>
        <dbReference type="EMBL" id="SBV27035.1"/>
    </source>
</evidence>
<proteinExistence type="predicted"/>
<dbReference type="STRING" id="307121.GA0070620_2536"/>
<dbReference type="AlphaFoldDB" id="A0A1C3N388"/>
<evidence type="ECO:0000313" key="3">
    <source>
        <dbReference type="Proteomes" id="UP000199393"/>
    </source>
</evidence>
<protein>
    <submittedName>
        <fullName evidence="2">Uncharacterized protein</fullName>
    </submittedName>
</protein>
<evidence type="ECO:0000256" key="1">
    <source>
        <dbReference type="SAM" id="MobiDB-lite"/>
    </source>
</evidence>
<reference evidence="3" key="1">
    <citation type="submission" date="2016-06" db="EMBL/GenBank/DDBJ databases">
        <authorList>
            <person name="Varghese N."/>
            <person name="Submissions Spin"/>
        </authorList>
    </citation>
    <scope>NUCLEOTIDE SEQUENCE [LARGE SCALE GENOMIC DNA]</scope>
    <source>
        <strain evidence="3">DSM 45344</strain>
    </source>
</reference>
<accession>A0A1C3N388</accession>
<organism evidence="2 3">
    <name type="scientific">Micromonospora krabiensis</name>
    <dbReference type="NCBI Taxonomy" id="307121"/>
    <lineage>
        <taxon>Bacteria</taxon>
        <taxon>Bacillati</taxon>
        <taxon>Actinomycetota</taxon>
        <taxon>Actinomycetes</taxon>
        <taxon>Micromonosporales</taxon>
        <taxon>Micromonosporaceae</taxon>
        <taxon>Micromonospora</taxon>
    </lineage>
</organism>
<feature type="region of interest" description="Disordered" evidence="1">
    <location>
        <begin position="1"/>
        <end position="54"/>
    </location>
</feature>
<feature type="compositionally biased region" description="Polar residues" evidence="1">
    <location>
        <begin position="35"/>
        <end position="54"/>
    </location>
</feature>
<feature type="compositionally biased region" description="Basic and acidic residues" evidence="1">
    <location>
        <begin position="17"/>
        <end position="29"/>
    </location>
</feature>
<sequence>MTLRHGPSGRHASPAATRRDGVRVTGGERQRRRVQTSSAVATTSADQTTATVKQ</sequence>
<name>A0A1C3N388_9ACTN</name>
<keyword evidence="3" id="KW-1185">Reference proteome</keyword>
<dbReference type="EMBL" id="LT598496">
    <property type="protein sequence ID" value="SBV27035.1"/>
    <property type="molecule type" value="Genomic_DNA"/>
</dbReference>
<dbReference type="Proteomes" id="UP000199393">
    <property type="component" value="Chromosome I"/>
</dbReference>